<dbReference type="AlphaFoldDB" id="A0A9Q0QVR7"/>
<keyword evidence="2" id="KW-1185">Reference proteome</keyword>
<gene>
    <name evidence="1" type="ORF">NE237_006927</name>
</gene>
<reference evidence="1" key="1">
    <citation type="journal article" date="2023" name="Plant J.">
        <title>The genome of the king protea, Protea cynaroides.</title>
        <authorList>
            <person name="Chang J."/>
            <person name="Duong T.A."/>
            <person name="Schoeman C."/>
            <person name="Ma X."/>
            <person name="Roodt D."/>
            <person name="Barker N."/>
            <person name="Li Z."/>
            <person name="Van de Peer Y."/>
            <person name="Mizrachi E."/>
        </authorList>
    </citation>
    <scope>NUCLEOTIDE SEQUENCE</scope>
    <source>
        <tissue evidence="1">Young leaves</tissue>
    </source>
</reference>
<proteinExistence type="predicted"/>
<accession>A0A9Q0QVR7</accession>
<dbReference type="EMBL" id="JAMYWD010000004">
    <property type="protein sequence ID" value="KAJ4973753.1"/>
    <property type="molecule type" value="Genomic_DNA"/>
</dbReference>
<organism evidence="1 2">
    <name type="scientific">Protea cynaroides</name>
    <dbReference type="NCBI Taxonomy" id="273540"/>
    <lineage>
        <taxon>Eukaryota</taxon>
        <taxon>Viridiplantae</taxon>
        <taxon>Streptophyta</taxon>
        <taxon>Embryophyta</taxon>
        <taxon>Tracheophyta</taxon>
        <taxon>Spermatophyta</taxon>
        <taxon>Magnoliopsida</taxon>
        <taxon>Proteales</taxon>
        <taxon>Proteaceae</taxon>
        <taxon>Protea</taxon>
    </lineage>
</organism>
<evidence type="ECO:0000313" key="2">
    <source>
        <dbReference type="Proteomes" id="UP001141806"/>
    </source>
</evidence>
<name>A0A9Q0QVR7_9MAGN</name>
<protein>
    <submittedName>
        <fullName evidence="1">Uncharacterized protein</fullName>
    </submittedName>
</protein>
<dbReference type="Proteomes" id="UP001141806">
    <property type="component" value="Unassembled WGS sequence"/>
</dbReference>
<evidence type="ECO:0000313" key="1">
    <source>
        <dbReference type="EMBL" id="KAJ4973753.1"/>
    </source>
</evidence>
<comment type="caution">
    <text evidence="1">The sequence shown here is derived from an EMBL/GenBank/DDBJ whole genome shotgun (WGS) entry which is preliminary data.</text>
</comment>
<sequence length="116" mass="12111">MNVFLQTTSVSIASGRTKITMAAASAASLGGKGLSGKALATYLSILMDDGSTKHTGGDEKSSTFHVCLDQKRLKDTERSVGGTRRAGEGIGSSSGLHCRWLTSIFQQAVPTTEVSM</sequence>